<dbReference type="OrthoDB" id="3973024at2759"/>
<sequence length="453" mass="50141">MDTSSSDFWILGNSSCAMYLESLNNTYGLNKTLNNSILNICKSGTFNPVDSTTFKRIYLDNVFYTKSLRDYSFAAGSWGADNINVGGVRLENVTFGVAKVANSTSRCGLGFRNFESSNTNFKLNKNKNLNISGVEVNKNTTKAFEYDNFPYLLKAQKVIKRVAYSLFLNTESKNGSSILFGAVDSSQFSGKLTTVPIIRNSSFNFINKQKVDNFVISILGVGYVNELGKGTTFNTQTQAALIDTSYSGVALPRKMAEYIASTFNATINRKTDTFELKCPKKTTLEQGSLVFNIGGVNFFIKLSDFIVKGNHDQHCLLDITFNNDNQTILGNSFLKSLYVLFDLESYEMSFGQANLDSKPKSIVTLPEIGTTFKQATKAQKYSSIWTASQKSYTSGGNLFGNSRTVSNPYLTTKKESTSTNSNKVRQDNSSTKFKNRGTLLGISLTRILLNLLI</sequence>
<keyword evidence="2" id="KW-1015">Disulfide bond</keyword>
<protein>
    <recommendedName>
        <fullName evidence="4">Peptidase A1 domain-containing protein</fullName>
    </recommendedName>
</protein>
<evidence type="ECO:0000256" key="1">
    <source>
        <dbReference type="ARBA" id="ARBA00007447"/>
    </source>
</evidence>
<reference evidence="6" key="1">
    <citation type="submission" date="2016-11" db="EMBL/GenBank/DDBJ databases">
        <authorList>
            <person name="Guldener U."/>
        </authorList>
    </citation>
    <scope>NUCLEOTIDE SEQUENCE [LARGE SCALE GENOMIC DNA]</scope>
</reference>
<evidence type="ECO:0000256" key="2">
    <source>
        <dbReference type="PIRSR" id="PIRSR601461-2"/>
    </source>
</evidence>
<dbReference type="PRINTS" id="PR00792">
    <property type="entry name" value="PEPSIN"/>
</dbReference>
<dbReference type="InterPro" id="IPR021109">
    <property type="entry name" value="Peptidase_aspartic_dom_sf"/>
</dbReference>
<evidence type="ECO:0000313" key="5">
    <source>
        <dbReference type="EMBL" id="SGZ38651.1"/>
    </source>
</evidence>
<dbReference type="VEuPathDB" id="FungiDB:HGUI_00851"/>
<accession>A0A1L0B104</accession>
<dbReference type="PANTHER" id="PTHR47966:SF65">
    <property type="entry name" value="ASPARTIC-TYPE ENDOPEPTIDASE"/>
    <property type="match status" value="1"/>
</dbReference>
<dbReference type="Proteomes" id="UP000183365">
    <property type="component" value="Unassembled WGS sequence"/>
</dbReference>
<gene>
    <name evidence="5" type="ORF">HGUI_00851</name>
</gene>
<dbReference type="Pfam" id="PF00026">
    <property type="entry name" value="Asp"/>
    <property type="match status" value="1"/>
</dbReference>
<name>A0A1L0B104_9ASCO</name>
<evidence type="ECO:0000256" key="3">
    <source>
        <dbReference type="SAM" id="MobiDB-lite"/>
    </source>
</evidence>
<organism evidence="5 6">
    <name type="scientific">Hanseniaspora guilliermondii</name>
    <dbReference type="NCBI Taxonomy" id="56406"/>
    <lineage>
        <taxon>Eukaryota</taxon>
        <taxon>Fungi</taxon>
        <taxon>Dikarya</taxon>
        <taxon>Ascomycota</taxon>
        <taxon>Saccharomycotina</taxon>
        <taxon>Saccharomycetes</taxon>
        <taxon>Saccharomycodales</taxon>
        <taxon>Saccharomycodaceae</taxon>
        <taxon>Hanseniaspora</taxon>
    </lineage>
</organism>
<dbReference type="InterPro" id="IPR001461">
    <property type="entry name" value="Aspartic_peptidase_A1"/>
</dbReference>
<dbReference type="GO" id="GO:0006508">
    <property type="term" value="P:proteolysis"/>
    <property type="evidence" value="ECO:0007669"/>
    <property type="project" value="InterPro"/>
</dbReference>
<proteinExistence type="inferred from homology"/>
<dbReference type="PROSITE" id="PS51767">
    <property type="entry name" value="PEPTIDASE_A1"/>
    <property type="match status" value="1"/>
</dbReference>
<feature type="domain" description="Peptidase A1" evidence="4">
    <location>
        <begin position="1"/>
        <end position="351"/>
    </location>
</feature>
<dbReference type="EMBL" id="FQNF01000010">
    <property type="protein sequence ID" value="SGZ38651.1"/>
    <property type="molecule type" value="Genomic_DNA"/>
</dbReference>
<comment type="similarity">
    <text evidence="1">Belongs to the peptidase A1 family.</text>
</comment>
<dbReference type="PANTHER" id="PTHR47966">
    <property type="entry name" value="BETA-SITE APP-CLEAVING ENZYME, ISOFORM A-RELATED"/>
    <property type="match status" value="1"/>
</dbReference>
<dbReference type="GO" id="GO:0004190">
    <property type="term" value="F:aspartic-type endopeptidase activity"/>
    <property type="evidence" value="ECO:0007669"/>
    <property type="project" value="InterPro"/>
</dbReference>
<dbReference type="AlphaFoldDB" id="A0A1L0B104"/>
<evidence type="ECO:0000313" key="6">
    <source>
        <dbReference type="Proteomes" id="UP000183365"/>
    </source>
</evidence>
<feature type="disulfide bond" evidence="2">
    <location>
        <begin position="278"/>
        <end position="315"/>
    </location>
</feature>
<evidence type="ECO:0000259" key="4">
    <source>
        <dbReference type="PROSITE" id="PS51767"/>
    </source>
</evidence>
<keyword evidence="6" id="KW-1185">Reference proteome</keyword>
<dbReference type="SUPFAM" id="SSF50630">
    <property type="entry name" value="Acid proteases"/>
    <property type="match status" value="1"/>
</dbReference>
<feature type="region of interest" description="Disordered" evidence="3">
    <location>
        <begin position="410"/>
        <end position="430"/>
    </location>
</feature>
<dbReference type="Gene3D" id="2.40.70.10">
    <property type="entry name" value="Acid Proteases"/>
    <property type="match status" value="2"/>
</dbReference>
<dbReference type="InterPro" id="IPR033121">
    <property type="entry name" value="PEPTIDASE_A1"/>
</dbReference>